<feature type="active site" description="Proton donor/acceptor" evidence="4">
    <location>
        <position position="87"/>
    </location>
</feature>
<accession>A0ABY4PAM7</accession>
<feature type="binding site" evidence="4">
    <location>
        <begin position="114"/>
        <end position="115"/>
    </location>
    <ligand>
        <name>substrate</name>
    </ligand>
</feature>
<dbReference type="SUPFAM" id="SSF53254">
    <property type="entry name" value="Phosphoglycerate mutase-like"/>
    <property type="match status" value="1"/>
</dbReference>
<dbReference type="EMBL" id="CP093366">
    <property type="protein sequence ID" value="UQS82392.1"/>
    <property type="molecule type" value="Genomic_DNA"/>
</dbReference>
<feature type="binding site" evidence="4">
    <location>
        <position position="98"/>
    </location>
    <ligand>
        <name>substrate</name>
    </ligand>
</feature>
<dbReference type="Gene3D" id="3.40.50.1240">
    <property type="entry name" value="Phosphoglycerate mutase-like"/>
    <property type="match status" value="1"/>
</dbReference>
<dbReference type="InterPro" id="IPR001345">
    <property type="entry name" value="PG/BPGM_mutase_AS"/>
</dbReference>
<evidence type="ECO:0000256" key="1">
    <source>
        <dbReference type="ARBA" id="ARBA00006717"/>
    </source>
</evidence>
<feature type="site" description="Transition state stabilizer" evidence="4">
    <location>
        <position position="178"/>
    </location>
</feature>
<proteinExistence type="inferred from homology"/>
<dbReference type="Pfam" id="PF00300">
    <property type="entry name" value="His_Phos_1"/>
    <property type="match status" value="1"/>
</dbReference>
<dbReference type="PIRSF" id="PIRSF000709">
    <property type="entry name" value="6PFK_2-Ptase"/>
    <property type="match status" value="1"/>
</dbReference>
<keyword evidence="4" id="KW-0312">Gluconeogenesis</keyword>
<comment type="similarity">
    <text evidence="1 4">Belongs to the phosphoglycerate mutase family. BPG-dependent PGAM subfamily.</text>
</comment>
<feature type="binding site" evidence="4">
    <location>
        <begin position="87"/>
        <end position="90"/>
    </location>
    <ligand>
        <name>substrate</name>
    </ligand>
</feature>
<name>A0ABY4PAM7_9LACO</name>
<dbReference type="InterPro" id="IPR013078">
    <property type="entry name" value="His_Pase_superF_clade-1"/>
</dbReference>
<dbReference type="CDD" id="cd07067">
    <property type="entry name" value="HP_PGM_like"/>
    <property type="match status" value="1"/>
</dbReference>
<dbReference type="NCBIfam" id="TIGR01258">
    <property type="entry name" value="pgm_1"/>
    <property type="match status" value="1"/>
</dbReference>
<comment type="catalytic activity">
    <reaction evidence="4 5">
        <text>(2R)-2-phosphoglycerate = (2R)-3-phosphoglycerate</text>
        <dbReference type="Rhea" id="RHEA:15901"/>
        <dbReference type="ChEBI" id="CHEBI:58272"/>
        <dbReference type="ChEBI" id="CHEBI:58289"/>
        <dbReference type="EC" id="5.4.2.11"/>
    </reaction>
</comment>
<comment type="function">
    <text evidence="4 5">Catalyzes the interconversion of 2-phosphoglycerate and 3-phosphoglycerate.</text>
</comment>
<dbReference type="SMART" id="SM00855">
    <property type="entry name" value="PGAM"/>
    <property type="match status" value="1"/>
</dbReference>
<dbReference type="InterPro" id="IPR005952">
    <property type="entry name" value="Phosphogly_mut1"/>
</dbReference>
<dbReference type="HAMAP" id="MF_01039">
    <property type="entry name" value="PGAM_GpmA"/>
    <property type="match status" value="1"/>
</dbReference>
<evidence type="ECO:0000256" key="3">
    <source>
        <dbReference type="ARBA" id="ARBA00023235"/>
    </source>
</evidence>
<comment type="caution">
    <text evidence="4">Lacks conserved residue(s) required for the propagation of feature annotation.</text>
</comment>
<dbReference type="Proteomes" id="UP000831495">
    <property type="component" value="Chromosome"/>
</dbReference>
<evidence type="ECO:0000256" key="2">
    <source>
        <dbReference type="ARBA" id="ARBA00023152"/>
    </source>
</evidence>
<gene>
    <name evidence="4" type="primary">gpmA</name>
    <name evidence="6" type="ORF">MOO45_01510</name>
</gene>
<organism evidence="6 7">
    <name type="scientific">Bombilactobacillus folatiphilus</name>
    <dbReference type="NCBI Taxonomy" id="2923362"/>
    <lineage>
        <taxon>Bacteria</taxon>
        <taxon>Bacillati</taxon>
        <taxon>Bacillota</taxon>
        <taxon>Bacilli</taxon>
        <taxon>Lactobacillales</taxon>
        <taxon>Lactobacillaceae</taxon>
        <taxon>Bombilactobacillus</taxon>
    </lineage>
</organism>
<protein>
    <recommendedName>
        <fullName evidence="4 5">2,3-bisphosphoglycerate-dependent phosphoglycerate mutase</fullName>
        <shortName evidence="4">BPG-dependent PGAM</shortName>
        <shortName evidence="4">PGAM</shortName>
        <shortName evidence="4">Phosphoglyceromutase</shortName>
        <shortName evidence="4">dPGM</shortName>
        <ecNumber evidence="4 5">5.4.2.11</ecNumber>
    </recommendedName>
</protein>
<feature type="active site" description="Tele-phosphohistidine intermediate" evidence="4">
    <location>
        <position position="9"/>
    </location>
</feature>
<evidence type="ECO:0000256" key="4">
    <source>
        <dbReference type="HAMAP-Rule" id="MF_01039"/>
    </source>
</evidence>
<evidence type="ECO:0000256" key="5">
    <source>
        <dbReference type="RuleBase" id="RU004512"/>
    </source>
</evidence>
<comment type="pathway">
    <text evidence="4 5">Carbohydrate degradation; glycolysis; pyruvate from D-glyceraldehyde 3-phosphate: step 3/5.</text>
</comment>
<reference evidence="6" key="1">
    <citation type="journal article" date="2022" name="Int. J. Syst. Evol. Microbiol.">
        <title>Apilactobacillus apisilvae sp. nov., Nicolia spurrieriana gen. nov. sp. nov., Bombilactobacillus folatiphilus sp. nov. and Bombilactobacillus thymidiniphilus sp. nov., four new lactic acid bacterial isolates from stingless bees Tetragonula carbonaria and Austroplebeia australis.</title>
        <authorList>
            <person name="Oliphant S.A."/>
            <person name="Watson-Haigh N.S."/>
            <person name="Sumby K.M."/>
            <person name="Gardner J."/>
            <person name="Groom S."/>
            <person name="Jiranek V."/>
        </authorList>
    </citation>
    <scope>NUCLEOTIDE SEQUENCE</scope>
    <source>
        <strain evidence="6">SG4_D2</strain>
    </source>
</reference>
<keyword evidence="2 4" id="KW-0324">Glycolysis</keyword>
<feature type="binding site" evidence="4">
    <location>
        <begin position="8"/>
        <end position="15"/>
    </location>
    <ligand>
        <name>substrate</name>
    </ligand>
</feature>
<dbReference type="InterPro" id="IPR029033">
    <property type="entry name" value="His_PPase_superfam"/>
</dbReference>
<feature type="binding site" evidence="4">
    <location>
        <begin position="21"/>
        <end position="22"/>
    </location>
    <ligand>
        <name>substrate</name>
    </ligand>
</feature>
<feature type="binding site" evidence="4">
    <location>
        <position position="60"/>
    </location>
    <ligand>
        <name>substrate</name>
    </ligand>
</feature>
<dbReference type="RefSeq" id="WP_249514660.1">
    <property type="nucleotide sequence ID" value="NZ_CP093366.1"/>
</dbReference>
<dbReference type="PANTHER" id="PTHR11931">
    <property type="entry name" value="PHOSPHOGLYCERATE MUTASE"/>
    <property type="match status" value="1"/>
</dbReference>
<dbReference type="PROSITE" id="PS00175">
    <property type="entry name" value="PG_MUTASE"/>
    <property type="match status" value="1"/>
</dbReference>
<evidence type="ECO:0000313" key="6">
    <source>
        <dbReference type="EMBL" id="UQS82392.1"/>
    </source>
</evidence>
<dbReference type="EC" id="5.4.2.11" evidence="4 5"/>
<keyword evidence="3 4" id="KW-0413">Isomerase</keyword>
<evidence type="ECO:0000313" key="7">
    <source>
        <dbReference type="Proteomes" id="UP000831495"/>
    </source>
</evidence>
<keyword evidence="7" id="KW-1185">Reference proteome</keyword>
<sequence length="236" mass="27329">MVKLILLRHGQSTANAKNEYTGWSDVDLTSQGMMQARWAGKMLRQHHLTFERVHTSVLKRAIVTAYLVQEQCLALAVPIQKTWRLNERHYGALRGLNKETTRQQYGSQQVALWRRSFDSVPPKLAQKDVSQRIYQSYSSDILPRAESLKMALQRTIPYFQDQIGPRLYRGHNQLIVAHGSTLRAMIKYLEHISDDRIDGVEVGNCEPIIYQLDDQLRIQDKQILSISKMDIKKEQL</sequence>